<dbReference type="AlphaFoldDB" id="A0A6C0EJB1"/>
<name>A0A6C0EJB1_9ZZZZ</name>
<accession>A0A6C0EJB1</accession>
<proteinExistence type="predicted"/>
<protein>
    <submittedName>
        <fullName evidence="1">Uncharacterized protein</fullName>
    </submittedName>
</protein>
<evidence type="ECO:0000313" key="1">
    <source>
        <dbReference type="EMBL" id="QHT29127.1"/>
    </source>
</evidence>
<sequence length="167" mass="19026">MYNTIINPQTNRKVNIYGKLGISIIRNYLQKGGMSMGMGMELGTIYLTIKDNINEKDPETFKWLVEKRLSKPRGVLTFILNKLNKEGDEIIIRQKINKLGESIAEINEIIKESISDVNKKDKILEILEGGLSELEPEPIVYCKVCGEPNCQRGIRCGRSYNFENMAL</sequence>
<reference evidence="1" key="1">
    <citation type="journal article" date="2020" name="Nature">
        <title>Giant virus diversity and host interactions through global metagenomics.</title>
        <authorList>
            <person name="Schulz F."/>
            <person name="Roux S."/>
            <person name="Paez-Espino D."/>
            <person name="Jungbluth S."/>
            <person name="Walsh D.A."/>
            <person name="Denef V.J."/>
            <person name="McMahon K.D."/>
            <person name="Konstantinidis K.T."/>
            <person name="Eloe-Fadrosh E.A."/>
            <person name="Kyrpides N.C."/>
            <person name="Woyke T."/>
        </authorList>
    </citation>
    <scope>NUCLEOTIDE SEQUENCE</scope>
    <source>
        <strain evidence="1">GVMAG-M-3300001351-8</strain>
    </source>
</reference>
<organism evidence="1">
    <name type="scientific">viral metagenome</name>
    <dbReference type="NCBI Taxonomy" id="1070528"/>
    <lineage>
        <taxon>unclassified sequences</taxon>
        <taxon>metagenomes</taxon>
        <taxon>organismal metagenomes</taxon>
    </lineage>
</organism>
<dbReference type="EMBL" id="MN738869">
    <property type="protein sequence ID" value="QHT29127.1"/>
    <property type="molecule type" value="Genomic_DNA"/>
</dbReference>